<evidence type="ECO:0000313" key="3">
    <source>
        <dbReference type="EMBL" id="CAE0373943.1"/>
    </source>
</evidence>
<protein>
    <recommendedName>
        <fullName evidence="2">Prolyl 4-hydroxylase alpha subunit Fe(2+) 2OG dioxygenase domain-containing protein</fullName>
    </recommendedName>
</protein>
<feature type="signal peptide" evidence="1">
    <location>
        <begin position="1"/>
        <end position="15"/>
    </location>
</feature>
<gene>
    <name evidence="3" type="ORF">ALAG00032_LOCUS14746</name>
</gene>
<keyword evidence="1" id="KW-0732">Signal</keyword>
<name>A0A7S3K647_9STRA</name>
<proteinExistence type="predicted"/>
<feature type="chain" id="PRO_5030900160" description="Prolyl 4-hydroxylase alpha subunit Fe(2+) 2OG dioxygenase domain-containing protein" evidence="1">
    <location>
        <begin position="16"/>
        <end position="264"/>
    </location>
</feature>
<dbReference type="AlphaFoldDB" id="A0A7S3K647"/>
<dbReference type="EMBL" id="HBIJ01022552">
    <property type="protein sequence ID" value="CAE0373943.1"/>
    <property type="molecule type" value="Transcribed_RNA"/>
</dbReference>
<evidence type="ECO:0000259" key="2">
    <source>
        <dbReference type="Pfam" id="PF13640"/>
    </source>
</evidence>
<sequence length="264" mass="29208">MKFLLLFGHASIVYSFATKKGGFGAASTAAKTKKKTIKKKETPSFATATKPAGDNVPQENALVVRRYPILDQVANSQFMGSFLIDDESIIDGMMKLFDDAVPIRGVVSTQSSAVPIVDKSVKDSFETSVLPNDPRPEWKNYLRVLKACAGLYVQDYPYSAAYGAWSLISRTNIQRYPPSGGYKTFHTERTGAGEPEGSRHLVFMTYLNDVTDQGGTEFIHQNITIQPVKGLTLIWPADWTFTHRGVPSPTQEKTIATGWFNFLP</sequence>
<reference evidence="3" key="1">
    <citation type="submission" date="2021-01" db="EMBL/GenBank/DDBJ databases">
        <authorList>
            <person name="Corre E."/>
            <person name="Pelletier E."/>
            <person name="Niang G."/>
            <person name="Scheremetjew M."/>
            <person name="Finn R."/>
            <person name="Kale V."/>
            <person name="Holt S."/>
            <person name="Cochrane G."/>
            <person name="Meng A."/>
            <person name="Brown T."/>
            <person name="Cohen L."/>
        </authorList>
    </citation>
    <scope>NUCLEOTIDE SEQUENCE</scope>
    <source>
        <strain evidence="3">CCMP1510</strain>
    </source>
</reference>
<organism evidence="3">
    <name type="scientific">Aureoumbra lagunensis</name>
    <dbReference type="NCBI Taxonomy" id="44058"/>
    <lineage>
        <taxon>Eukaryota</taxon>
        <taxon>Sar</taxon>
        <taxon>Stramenopiles</taxon>
        <taxon>Ochrophyta</taxon>
        <taxon>Pelagophyceae</taxon>
        <taxon>Pelagomonadales</taxon>
        <taxon>Aureoumbra</taxon>
    </lineage>
</organism>
<accession>A0A7S3K647</accession>
<feature type="domain" description="Prolyl 4-hydroxylase alpha subunit Fe(2+) 2OG dioxygenase" evidence="2">
    <location>
        <begin position="172"/>
        <end position="261"/>
    </location>
</feature>
<dbReference type="Pfam" id="PF13640">
    <property type="entry name" value="2OG-FeII_Oxy_3"/>
    <property type="match status" value="1"/>
</dbReference>
<dbReference type="InterPro" id="IPR044862">
    <property type="entry name" value="Pro_4_hyd_alph_FE2OG_OXY"/>
</dbReference>
<dbReference type="Gene3D" id="2.60.120.620">
    <property type="entry name" value="q2cbj1_9rhob like domain"/>
    <property type="match status" value="1"/>
</dbReference>
<evidence type="ECO:0000256" key="1">
    <source>
        <dbReference type="SAM" id="SignalP"/>
    </source>
</evidence>